<gene>
    <name evidence="1" type="ORF">WN50_16040</name>
</gene>
<dbReference type="AlphaFoldDB" id="A0A0F5YE17"/>
<dbReference type="PATRIC" id="fig|1637645.4.peg.1954"/>
<proteinExistence type="predicted"/>
<dbReference type="InterPro" id="IPR014953">
    <property type="entry name" value="DUF1824"/>
</dbReference>
<organism evidence="1 2">
    <name type="scientific">Limnoraphis robusta CS-951</name>
    <dbReference type="NCBI Taxonomy" id="1637645"/>
    <lineage>
        <taxon>Bacteria</taxon>
        <taxon>Bacillati</taxon>
        <taxon>Cyanobacteriota</taxon>
        <taxon>Cyanophyceae</taxon>
        <taxon>Oscillatoriophycideae</taxon>
        <taxon>Oscillatoriales</taxon>
        <taxon>Sirenicapillariaceae</taxon>
        <taxon>Limnoraphis</taxon>
    </lineage>
</organism>
<dbReference type="Pfam" id="PF08854">
    <property type="entry name" value="DUF1824"/>
    <property type="match status" value="1"/>
</dbReference>
<dbReference type="RefSeq" id="WP_046279572.1">
    <property type="nucleotide sequence ID" value="NZ_LATL02000095.1"/>
</dbReference>
<dbReference type="EMBL" id="LATL02000095">
    <property type="protein sequence ID" value="KKD37124.1"/>
    <property type="molecule type" value="Genomic_DNA"/>
</dbReference>
<accession>A0A0F5YE17</accession>
<comment type="caution">
    <text evidence="1">The sequence shown here is derived from an EMBL/GenBank/DDBJ whole genome shotgun (WGS) entry which is preliminary data.</text>
</comment>
<protein>
    <recommendedName>
        <fullName evidence="3">DUF1824 domain-containing protein</fullName>
    </recommendedName>
</protein>
<reference evidence="1 2" key="1">
    <citation type="submission" date="2015-06" db="EMBL/GenBank/DDBJ databases">
        <title>Draft genome assembly of filamentous brackish cyanobacterium Limnoraphis robusta strain CS-951.</title>
        <authorList>
            <person name="Willis A."/>
            <person name="Parks M."/>
            <person name="Burford M.A."/>
        </authorList>
    </citation>
    <scope>NUCLEOTIDE SEQUENCE [LARGE SCALE GENOMIC DNA]</scope>
    <source>
        <strain evidence="1 2">CS-951</strain>
    </source>
</reference>
<dbReference type="SUPFAM" id="SSF160532">
    <property type="entry name" value="Ava3019-like"/>
    <property type="match status" value="1"/>
</dbReference>
<name>A0A0F5YE17_9CYAN</name>
<evidence type="ECO:0000313" key="1">
    <source>
        <dbReference type="EMBL" id="KKD37124.1"/>
    </source>
</evidence>
<evidence type="ECO:0008006" key="3">
    <source>
        <dbReference type="Google" id="ProtNLM"/>
    </source>
</evidence>
<evidence type="ECO:0000313" key="2">
    <source>
        <dbReference type="Proteomes" id="UP000033607"/>
    </source>
</evidence>
<dbReference type="OrthoDB" id="424950at2"/>
<dbReference type="Proteomes" id="UP000033607">
    <property type="component" value="Unassembled WGS sequence"/>
</dbReference>
<dbReference type="Gene3D" id="3.30.360.10">
    <property type="entry name" value="Dihydrodipicolinate Reductase, domain 2"/>
    <property type="match status" value="1"/>
</dbReference>
<sequence>MSSSQPANLSIETAQKILEAFTCADIQSVNPIENRANICEALHVLVQNSEYQMLGICADSLDAAWNALEQYLQGLDYHNITLNRNAIEAIEGSVYLKFNGRSQSYYASPYTQQYRGVLVSCQSSDETGVNGTYGHFPINLFSDIAKS</sequence>